<dbReference type="AlphaFoldDB" id="A0A2M4B825"/>
<accession>A0A2M4B825</accession>
<organism evidence="1">
    <name type="scientific">Anopheles triannulatus</name>
    <dbReference type="NCBI Taxonomy" id="58253"/>
    <lineage>
        <taxon>Eukaryota</taxon>
        <taxon>Metazoa</taxon>
        <taxon>Ecdysozoa</taxon>
        <taxon>Arthropoda</taxon>
        <taxon>Hexapoda</taxon>
        <taxon>Insecta</taxon>
        <taxon>Pterygota</taxon>
        <taxon>Neoptera</taxon>
        <taxon>Endopterygota</taxon>
        <taxon>Diptera</taxon>
        <taxon>Nematocera</taxon>
        <taxon>Culicoidea</taxon>
        <taxon>Culicidae</taxon>
        <taxon>Anophelinae</taxon>
        <taxon>Anopheles</taxon>
    </lineage>
</organism>
<evidence type="ECO:0000313" key="1">
    <source>
        <dbReference type="EMBL" id="MBW48968.1"/>
    </source>
</evidence>
<proteinExistence type="predicted"/>
<dbReference type="EMBL" id="GGFK01015647">
    <property type="protein sequence ID" value="MBW48968.1"/>
    <property type="molecule type" value="Transcribed_RNA"/>
</dbReference>
<name>A0A2M4B825_9DIPT</name>
<reference evidence="1" key="1">
    <citation type="submission" date="2018-01" db="EMBL/GenBank/DDBJ databases">
        <title>An insight into the sialome of Amazonian anophelines.</title>
        <authorList>
            <person name="Ribeiro J.M."/>
            <person name="Scarpassa V."/>
            <person name="Calvo E."/>
        </authorList>
    </citation>
    <scope>NUCLEOTIDE SEQUENCE</scope>
    <source>
        <tissue evidence="1">Salivary glands</tissue>
    </source>
</reference>
<sequence length="68" mass="8080">MLKRHSTPLLVLLFLFNNRLDSGYILQTARLVLAHLCRIVALITMKHIEVEYYFSQTLSNTLRLFSWR</sequence>
<protein>
    <submittedName>
        <fullName evidence="1">Putative secreted protein</fullName>
    </submittedName>
</protein>